<proteinExistence type="predicted"/>
<keyword evidence="3" id="KW-1185">Reference proteome</keyword>
<sequence>EYTIHVITYSQIELFCSSAHAPTALQFALHIHLIIFLFVRTSNYPFICLFVQSNQFFANQSYFNTFGIKLRLQLSFTKEMAFMKQHKEILIFFCLLCCLFINVISSVSSSFYKQKRYQCFKSIVLCGEIRMKNNITTYIILFFLCKHKLTFFNVKVLMLEKRFLFLFCNGHDKVNINKYKKKIICYSLQKKTQMQSRTTTAKISKKLSKNLKSKQCFIKTKILSKKLFKLIKICRYFFLFCLCIFLDSKDEKVQTSQKNVANDTI</sequence>
<name>X6M0L4_RETFI</name>
<keyword evidence="1" id="KW-1133">Transmembrane helix</keyword>
<keyword evidence="1" id="KW-0472">Membrane</keyword>
<evidence type="ECO:0000313" key="2">
    <source>
        <dbReference type="EMBL" id="ETO07718.1"/>
    </source>
</evidence>
<evidence type="ECO:0008006" key="4">
    <source>
        <dbReference type="Google" id="ProtNLM"/>
    </source>
</evidence>
<organism evidence="2 3">
    <name type="scientific">Reticulomyxa filosa</name>
    <dbReference type="NCBI Taxonomy" id="46433"/>
    <lineage>
        <taxon>Eukaryota</taxon>
        <taxon>Sar</taxon>
        <taxon>Rhizaria</taxon>
        <taxon>Retaria</taxon>
        <taxon>Foraminifera</taxon>
        <taxon>Monothalamids</taxon>
        <taxon>Reticulomyxidae</taxon>
        <taxon>Reticulomyxa</taxon>
    </lineage>
</organism>
<dbReference type="AlphaFoldDB" id="X6M0L4"/>
<accession>X6M0L4</accession>
<dbReference type="Proteomes" id="UP000023152">
    <property type="component" value="Unassembled WGS sequence"/>
</dbReference>
<evidence type="ECO:0000313" key="3">
    <source>
        <dbReference type="Proteomes" id="UP000023152"/>
    </source>
</evidence>
<evidence type="ECO:0000256" key="1">
    <source>
        <dbReference type="SAM" id="Phobius"/>
    </source>
</evidence>
<comment type="caution">
    <text evidence="2">The sequence shown here is derived from an EMBL/GenBank/DDBJ whole genome shotgun (WGS) entry which is preliminary data.</text>
</comment>
<dbReference type="EMBL" id="ASPP01025823">
    <property type="protein sequence ID" value="ETO07718.1"/>
    <property type="molecule type" value="Genomic_DNA"/>
</dbReference>
<reference evidence="2 3" key="1">
    <citation type="journal article" date="2013" name="Curr. Biol.">
        <title>The Genome of the Foraminiferan Reticulomyxa filosa.</title>
        <authorList>
            <person name="Glockner G."/>
            <person name="Hulsmann N."/>
            <person name="Schleicher M."/>
            <person name="Noegel A.A."/>
            <person name="Eichinger L."/>
            <person name="Gallinger C."/>
            <person name="Pawlowski J."/>
            <person name="Sierra R."/>
            <person name="Euteneuer U."/>
            <person name="Pillet L."/>
            <person name="Moustafa A."/>
            <person name="Platzer M."/>
            <person name="Groth M."/>
            <person name="Szafranski K."/>
            <person name="Schliwa M."/>
        </authorList>
    </citation>
    <scope>NUCLEOTIDE SEQUENCE [LARGE SCALE GENOMIC DNA]</scope>
</reference>
<gene>
    <name evidence="2" type="ORF">RFI_29672</name>
</gene>
<keyword evidence="1" id="KW-0812">Transmembrane</keyword>
<feature type="transmembrane region" description="Helical" evidence="1">
    <location>
        <begin position="89"/>
        <end position="112"/>
    </location>
</feature>
<feature type="non-terminal residue" evidence="2">
    <location>
        <position position="1"/>
    </location>
</feature>
<feature type="transmembrane region" description="Helical" evidence="1">
    <location>
        <begin position="27"/>
        <end position="51"/>
    </location>
</feature>
<protein>
    <recommendedName>
        <fullName evidence="4">Transmembrane protein</fullName>
    </recommendedName>
</protein>